<organism evidence="2 3">
    <name type="scientific">Curtobacterium pusillum</name>
    <dbReference type="NCBI Taxonomy" id="69373"/>
    <lineage>
        <taxon>Bacteria</taxon>
        <taxon>Bacillati</taxon>
        <taxon>Actinomycetota</taxon>
        <taxon>Actinomycetes</taxon>
        <taxon>Micrococcales</taxon>
        <taxon>Microbacteriaceae</taxon>
        <taxon>Curtobacterium</taxon>
    </lineage>
</organism>
<dbReference type="EMBL" id="JABMCE010000060">
    <property type="protein sequence ID" value="NUU13128.1"/>
    <property type="molecule type" value="Genomic_DNA"/>
</dbReference>
<feature type="region of interest" description="Disordered" evidence="1">
    <location>
        <begin position="398"/>
        <end position="418"/>
    </location>
</feature>
<name>A0ABX2M6M6_9MICO</name>
<gene>
    <name evidence="2" type="ORF">HP507_04665</name>
</gene>
<dbReference type="Proteomes" id="UP000573001">
    <property type="component" value="Unassembled WGS sequence"/>
</dbReference>
<sequence length="418" mass="44782">MDDRIEIISDGGGLAVLGEPSAVEQFLRSQGLADDSSSPAQDLPTGALGSLAQLTADGMASSGRWVQLTEESAAIARKLPLMKNSETGLMMGIATSGGQTKHILQFASVGSMLNPTTIASIGTMMNQMALQKSIDQLADYLADIDEKVEDVLRNQQDAVLADMVGVDFVIEDAMTGRASSGRVDEATWSKVQGTGATLARTQAYALRQLDGLANKLDKKMKLSELADATEAIEPKVREWLAVIAHCLQLQDTLDVLELDRVLDAAPEDATQKRLALRAIRENRFERITGSTAALIGRMDAAVTRANTKVLLQPIPARAVVRASNQVGSAVGEFHNRVGFEQGHTGQEAKRWLEAVGDFRDKAIDESTDSLEAARAFGSSALERARLATGRVAAEIAERALREREDGDGAKSTKPNGDR</sequence>
<reference evidence="2 3" key="1">
    <citation type="submission" date="2020-05" db="EMBL/GenBank/DDBJ databases">
        <title>Genome Sequencing of Type Strains.</title>
        <authorList>
            <person name="Lemaire J.F."/>
            <person name="Inderbitzin P."/>
            <person name="Gregorio O.A."/>
            <person name="Collins S.B."/>
            <person name="Wespe N."/>
            <person name="Knight-Connoni V."/>
        </authorList>
    </citation>
    <scope>NUCLEOTIDE SEQUENCE [LARGE SCALE GENOMIC DNA]</scope>
    <source>
        <strain evidence="2 3">ATCC 19096</strain>
    </source>
</reference>
<proteinExistence type="predicted"/>
<evidence type="ECO:0000313" key="2">
    <source>
        <dbReference type="EMBL" id="NUU13128.1"/>
    </source>
</evidence>
<keyword evidence="3" id="KW-1185">Reference proteome</keyword>
<evidence type="ECO:0000313" key="3">
    <source>
        <dbReference type="Proteomes" id="UP000573001"/>
    </source>
</evidence>
<protein>
    <submittedName>
        <fullName evidence="2">Uncharacterized protein</fullName>
    </submittedName>
</protein>
<accession>A0ABX2M6M6</accession>
<comment type="caution">
    <text evidence="2">The sequence shown here is derived from an EMBL/GenBank/DDBJ whole genome shotgun (WGS) entry which is preliminary data.</text>
</comment>
<evidence type="ECO:0000256" key="1">
    <source>
        <dbReference type="SAM" id="MobiDB-lite"/>
    </source>
</evidence>